<evidence type="ECO:0000256" key="6">
    <source>
        <dbReference type="ARBA" id="ARBA00038076"/>
    </source>
</evidence>
<evidence type="ECO:0000256" key="7">
    <source>
        <dbReference type="SAM" id="Phobius"/>
    </source>
</evidence>
<feature type="transmembrane region" description="Helical" evidence="7">
    <location>
        <begin position="303"/>
        <end position="328"/>
    </location>
</feature>
<evidence type="ECO:0000259" key="8">
    <source>
        <dbReference type="Pfam" id="PF02687"/>
    </source>
</evidence>
<dbReference type="GO" id="GO:0005524">
    <property type="term" value="F:ATP binding"/>
    <property type="evidence" value="ECO:0007669"/>
    <property type="project" value="UniProtKB-KW"/>
</dbReference>
<dbReference type="Pfam" id="PF12704">
    <property type="entry name" value="MacB_PCD"/>
    <property type="match status" value="1"/>
</dbReference>
<sequence>MLNMDQIQRSFMLAIRSLWLHKLRAALSVLGIVIGTSAVIALMAFGEGSMQDALEDIRRQGATNIIVRSVKPADNAMGQSVSWIAKYGLTYEDEEALRSYLGDTLQRMVPMRVFNQEIRHYERRHNGRVVGTTEKYAEVNQLELIAGRFLSEDDNENLQNYAVLGSGTADALFPFEDPIGQQINIGRNNYQVIGVLKNRMPTGGSGGSQAAEDFNDDVYIPLKTCRAWIGDRIMQRSAGSRSAEQVELSQITITVGDLDQVRSAGEQIKSYLERSHLKKDWLITVPLDRLEEAERTKNRFTRLLVLIASISLVVGGIGIMNIMLATVTERTREIGIRRALGAKRRDITTQFLVEAVVQTSVGGLAGVVVGLSMTYIVPWLSLALFEVPLQAKVHVPSIFISVIVSIGVGVLFGLYPAQRAAKLDPIEALRHD</sequence>
<dbReference type="GO" id="GO:0022857">
    <property type="term" value="F:transmembrane transporter activity"/>
    <property type="evidence" value="ECO:0007669"/>
    <property type="project" value="TreeGrafter"/>
</dbReference>
<feature type="transmembrane region" description="Helical" evidence="7">
    <location>
        <begin position="397"/>
        <end position="415"/>
    </location>
</feature>
<feature type="transmembrane region" description="Helical" evidence="7">
    <location>
        <begin position="351"/>
        <end position="377"/>
    </location>
</feature>
<keyword evidence="10" id="KW-0547">Nucleotide-binding</keyword>
<name>A0A6C2YMY9_9BACT</name>
<dbReference type="InterPro" id="IPR050250">
    <property type="entry name" value="Macrolide_Exporter_MacB"/>
</dbReference>
<feature type="transmembrane region" description="Helical" evidence="7">
    <location>
        <begin position="25"/>
        <end position="45"/>
    </location>
</feature>
<feature type="domain" description="ABC3 transporter permease C-terminal" evidence="8">
    <location>
        <begin position="306"/>
        <end position="425"/>
    </location>
</feature>
<dbReference type="AlphaFoldDB" id="A0A6C2YMY9"/>
<evidence type="ECO:0000256" key="5">
    <source>
        <dbReference type="ARBA" id="ARBA00023136"/>
    </source>
</evidence>
<keyword evidence="10" id="KW-0067">ATP-binding</keyword>
<keyword evidence="11" id="KW-1185">Reference proteome</keyword>
<accession>A0A6C2YMY9</accession>
<evidence type="ECO:0000259" key="9">
    <source>
        <dbReference type="Pfam" id="PF12704"/>
    </source>
</evidence>
<keyword evidence="5 7" id="KW-0472">Membrane</keyword>
<feature type="domain" description="MacB-like periplasmic core" evidence="9">
    <location>
        <begin position="26"/>
        <end position="270"/>
    </location>
</feature>
<evidence type="ECO:0000313" key="11">
    <source>
        <dbReference type="Proteomes" id="UP000464378"/>
    </source>
</evidence>
<evidence type="ECO:0000256" key="2">
    <source>
        <dbReference type="ARBA" id="ARBA00022475"/>
    </source>
</evidence>
<dbReference type="InterPro" id="IPR003838">
    <property type="entry name" value="ABC3_permease_C"/>
</dbReference>
<dbReference type="InParanoid" id="A0A6C2YMY9"/>
<keyword evidence="4 7" id="KW-1133">Transmembrane helix</keyword>
<evidence type="ECO:0008006" key="12">
    <source>
        <dbReference type="Google" id="ProtNLM"/>
    </source>
</evidence>
<proteinExistence type="inferred from homology"/>
<comment type="similarity">
    <text evidence="6">Belongs to the ABC-4 integral membrane protein family.</text>
</comment>
<evidence type="ECO:0000256" key="4">
    <source>
        <dbReference type="ARBA" id="ARBA00022989"/>
    </source>
</evidence>
<keyword evidence="3 7" id="KW-0812">Transmembrane</keyword>
<reference evidence="10" key="1">
    <citation type="submission" date="2019-04" db="EMBL/GenBank/DDBJ databases">
        <authorList>
            <consortium name="Science for Life Laboratories"/>
        </authorList>
    </citation>
    <scope>NUCLEOTIDE SEQUENCE</scope>
    <source>
        <strain evidence="10">MBLW1</strain>
    </source>
</reference>
<comment type="subcellular location">
    <subcellularLocation>
        <location evidence="1">Cell membrane</location>
        <topology evidence="1">Multi-pass membrane protein</topology>
    </subcellularLocation>
</comment>
<dbReference type="RefSeq" id="WP_197740688.1">
    <property type="nucleotide sequence ID" value="NZ_LR593887.1"/>
</dbReference>
<dbReference type="EMBL" id="LR593887">
    <property type="protein sequence ID" value="VTS01826.1"/>
    <property type="molecule type" value="Genomic_DNA"/>
</dbReference>
<dbReference type="PANTHER" id="PTHR30572">
    <property type="entry name" value="MEMBRANE COMPONENT OF TRANSPORTER-RELATED"/>
    <property type="match status" value="1"/>
</dbReference>
<dbReference type="PANTHER" id="PTHR30572:SF4">
    <property type="entry name" value="ABC TRANSPORTER PERMEASE YTRF"/>
    <property type="match status" value="1"/>
</dbReference>
<dbReference type="Pfam" id="PF02687">
    <property type="entry name" value="FtsX"/>
    <property type="match status" value="1"/>
</dbReference>
<dbReference type="KEGG" id="tim:GMBLW1_13810"/>
<dbReference type="InterPro" id="IPR025857">
    <property type="entry name" value="MacB_PCD"/>
</dbReference>
<dbReference type="Proteomes" id="UP000464378">
    <property type="component" value="Chromosome"/>
</dbReference>
<dbReference type="FunCoup" id="A0A6C2YMY9">
    <property type="interactions" value="185"/>
</dbReference>
<evidence type="ECO:0000256" key="3">
    <source>
        <dbReference type="ARBA" id="ARBA00022692"/>
    </source>
</evidence>
<dbReference type="GO" id="GO:0005886">
    <property type="term" value="C:plasma membrane"/>
    <property type="evidence" value="ECO:0007669"/>
    <property type="project" value="UniProtKB-SubCell"/>
</dbReference>
<keyword evidence="2" id="KW-1003">Cell membrane</keyword>
<protein>
    <recommendedName>
        <fullName evidence="12">ABC3 transporter permease protein domain-containing protein</fullName>
    </recommendedName>
</protein>
<organism evidence="10">
    <name type="scientific">Tuwongella immobilis</name>
    <dbReference type="NCBI Taxonomy" id="692036"/>
    <lineage>
        <taxon>Bacteria</taxon>
        <taxon>Pseudomonadati</taxon>
        <taxon>Planctomycetota</taxon>
        <taxon>Planctomycetia</taxon>
        <taxon>Gemmatales</taxon>
        <taxon>Gemmataceae</taxon>
        <taxon>Tuwongella</taxon>
    </lineage>
</organism>
<evidence type="ECO:0000256" key="1">
    <source>
        <dbReference type="ARBA" id="ARBA00004651"/>
    </source>
</evidence>
<evidence type="ECO:0000313" key="10">
    <source>
        <dbReference type="EMBL" id="VIP02579.1"/>
    </source>
</evidence>
<dbReference type="EMBL" id="LR586016">
    <property type="protein sequence ID" value="VIP02579.1"/>
    <property type="molecule type" value="Genomic_DNA"/>
</dbReference>
<gene>
    <name evidence="10" type="ORF">GMBLW1_13810</name>
</gene>